<sequence length="236" mass="27002">MRRSTQGMTRPYLCRGEDGHVYFVKGLGAGRRSQLCEWIAGSLALETGLPVAPFEIVHVPEELMEFDSGLDLEDLGAGPAFGSRECGVSELSFSRVDEVPNKLQQQVLAFDWWIRNADRILTAKGGNPNLLWDEGAGELVVIDHNQAFDPDFDSVDFLAHHVFCVQTATIQQDLLRRHELADAMIAALQRWDSILEQVPEEWWYLDKEMITRVNFDVDRVREGLDQVNRDDFWRWP</sequence>
<evidence type="ECO:0000313" key="2">
    <source>
        <dbReference type="EMBL" id="NAW11565.1"/>
    </source>
</evidence>
<dbReference type="Pfam" id="PF20613">
    <property type="entry name" value="HipA_2"/>
    <property type="match status" value="1"/>
</dbReference>
<evidence type="ECO:0000313" key="3">
    <source>
        <dbReference type="Proteomes" id="UP000448235"/>
    </source>
</evidence>
<organism evidence="2 3">
    <name type="scientific">Halomonas icarae</name>
    <dbReference type="NCBI Taxonomy" id="2691040"/>
    <lineage>
        <taxon>Bacteria</taxon>
        <taxon>Pseudomonadati</taxon>
        <taxon>Pseudomonadota</taxon>
        <taxon>Gammaproteobacteria</taxon>
        <taxon>Oceanospirillales</taxon>
        <taxon>Halomonadaceae</taxon>
        <taxon>Halomonas</taxon>
    </lineage>
</organism>
<evidence type="ECO:0000259" key="1">
    <source>
        <dbReference type="Pfam" id="PF20613"/>
    </source>
</evidence>
<accession>A0A7X5AKR9</accession>
<comment type="caution">
    <text evidence="2">The sequence shown here is derived from an EMBL/GenBank/DDBJ whole genome shotgun (WGS) entry which is preliminary data.</text>
</comment>
<name>A0A7X5AKR9_9GAMM</name>
<reference evidence="2 3" key="1">
    <citation type="submission" date="2019-12" db="EMBL/GenBank/DDBJ databases">
        <title>Draft genome sequencing of Halomonas icarensis D1-1.</title>
        <authorList>
            <person name="Pandiyan K."/>
            <person name="Kushwaha P."/>
            <person name="Gowdham M."/>
            <person name="Chakdar H."/>
            <person name="Singh A."/>
            <person name="Kumar M."/>
            <person name="Saxena A.K."/>
        </authorList>
    </citation>
    <scope>NUCLEOTIDE SEQUENCE [LARGE SCALE GENOMIC DNA]</scope>
    <source>
        <strain evidence="2 3">D1-1</strain>
    </source>
</reference>
<dbReference type="AlphaFoldDB" id="A0A7X5AKR9"/>
<feature type="domain" description="HipA-like kinase" evidence="1">
    <location>
        <begin position="1"/>
        <end position="235"/>
    </location>
</feature>
<keyword evidence="3" id="KW-1185">Reference proteome</keyword>
<dbReference type="InterPro" id="IPR046748">
    <property type="entry name" value="HipA_2"/>
</dbReference>
<dbReference type="Proteomes" id="UP000448235">
    <property type="component" value="Unassembled WGS sequence"/>
</dbReference>
<proteinExistence type="predicted"/>
<protein>
    <recommendedName>
        <fullName evidence="1">HipA-like kinase domain-containing protein</fullName>
    </recommendedName>
</protein>
<gene>
    <name evidence="2" type="ORF">GRB80_01755</name>
</gene>
<dbReference type="EMBL" id="WUTS01000001">
    <property type="protein sequence ID" value="NAW11565.1"/>
    <property type="molecule type" value="Genomic_DNA"/>
</dbReference>